<sequence>MSSKLHCLILVFAILTTLSLASEGMSGKRQALALSHDQLRASPPPATNNNNGVKIDKWLKSRDSTAKSASRLAQGSD</sequence>
<proteinExistence type="predicted"/>
<protein>
    <submittedName>
        <fullName evidence="3">Uncharacterized protein</fullName>
    </submittedName>
</protein>
<evidence type="ECO:0000313" key="3">
    <source>
        <dbReference type="EMBL" id="KAL3626422.1"/>
    </source>
</evidence>
<dbReference type="AlphaFoldDB" id="A0ABD3CA18"/>
<gene>
    <name evidence="3" type="ORF">CASFOL_029971</name>
</gene>
<comment type="caution">
    <text evidence="3">The sequence shown here is derived from an EMBL/GenBank/DDBJ whole genome shotgun (WGS) entry which is preliminary data.</text>
</comment>
<evidence type="ECO:0000256" key="1">
    <source>
        <dbReference type="SAM" id="MobiDB-lite"/>
    </source>
</evidence>
<evidence type="ECO:0000256" key="2">
    <source>
        <dbReference type="SAM" id="SignalP"/>
    </source>
</evidence>
<dbReference type="Proteomes" id="UP001632038">
    <property type="component" value="Unassembled WGS sequence"/>
</dbReference>
<dbReference type="EMBL" id="JAVIJP010000047">
    <property type="protein sequence ID" value="KAL3626422.1"/>
    <property type="molecule type" value="Genomic_DNA"/>
</dbReference>
<feature type="signal peptide" evidence="2">
    <location>
        <begin position="1"/>
        <end position="21"/>
    </location>
</feature>
<organism evidence="3 4">
    <name type="scientific">Castilleja foliolosa</name>
    <dbReference type="NCBI Taxonomy" id="1961234"/>
    <lineage>
        <taxon>Eukaryota</taxon>
        <taxon>Viridiplantae</taxon>
        <taxon>Streptophyta</taxon>
        <taxon>Embryophyta</taxon>
        <taxon>Tracheophyta</taxon>
        <taxon>Spermatophyta</taxon>
        <taxon>Magnoliopsida</taxon>
        <taxon>eudicotyledons</taxon>
        <taxon>Gunneridae</taxon>
        <taxon>Pentapetalae</taxon>
        <taxon>asterids</taxon>
        <taxon>lamiids</taxon>
        <taxon>Lamiales</taxon>
        <taxon>Orobanchaceae</taxon>
        <taxon>Pedicularideae</taxon>
        <taxon>Castillejinae</taxon>
        <taxon>Castilleja</taxon>
    </lineage>
</organism>
<keyword evidence="4" id="KW-1185">Reference proteome</keyword>
<feature type="region of interest" description="Disordered" evidence="1">
    <location>
        <begin position="36"/>
        <end position="59"/>
    </location>
</feature>
<name>A0ABD3CA18_9LAMI</name>
<accession>A0ABD3CA18</accession>
<keyword evidence="2" id="KW-0732">Signal</keyword>
<reference evidence="4" key="1">
    <citation type="journal article" date="2024" name="IScience">
        <title>Strigolactones Initiate the Formation of Haustorium-like Structures in Castilleja.</title>
        <authorList>
            <person name="Buerger M."/>
            <person name="Peterson D."/>
            <person name="Chory J."/>
        </authorList>
    </citation>
    <scope>NUCLEOTIDE SEQUENCE [LARGE SCALE GENOMIC DNA]</scope>
</reference>
<evidence type="ECO:0000313" key="4">
    <source>
        <dbReference type="Proteomes" id="UP001632038"/>
    </source>
</evidence>
<feature type="chain" id="PRO_5044796015" evidence="2">
    <location>
        <begin position="22"/>
        <end position="77"/>
    </location>
</feature>